<evidence type="ECO:0000259" key="1">
    <source>
        <dbReference type="PROSITE" id="PS51186"/>
    </source>
</evidence>
<evidence type="ECO:0000313" key="2">
    <source>
        <dbReference type="EMBL" id="PWJ15004.1"/>
    </source>
</evidence>
<dbReference type="SUPFAM" id="SSF55729">
    <property type="entry name" value="Acyl-CoA N-acyltransferases (Nat)"/>
    <property type="match status" value="1"/>
</dbReference>
<dbReference type="EMBL" id="UETC01000011">
    <property type="protein sequence ID" value="SSA49853.1"/>
    <property type="molecule type" value="Genomic_DNA"/>
</dbReference>
<dbReference type="CDD" id="cd04301">
    <property type="entry name" value="NAT_SF"/>
    <property type="match status" value="1"/>
</dbReference>
<evidence type="ECO:0000313" key="5">
    <source>
        <dbReference type="Proteomes" id="UP000251571"/>
    </source>
</evidence>
<organism evidence="3 5">
    <name type="scientific">Jannaschia seohaensis</name>
    <dbReference type="NCBI Taxonomy" id="475081"/>
    <lineage>
        <taxon>Bacteria</taxon>
        <taxon>Pseudomonadati</taxon>
        <taxon>Pseudomonadota</taxon>
        <taxon>Alphaproteobacteria</taxon>
        <taxon>Rhodobacterales</taxon>
        <taxon>Roseobacteraceae</taxon>
        <taxon>Jannaschia</taxon>
    </lineage>
</organism>
<reference evidence="3 5" key="1">
    <citation type="submission" date="2016-10" db="EMBL/GenBank/DDBJ databases">
        <authorList>
            <person name="Cai Z."/>
        </authorList>
    </citation>
    <scope>NUCLEOTIDE SEQUENCE [LARGE SCALE GENOMIC DNA]</scope>
    <source>
        <strain evidence="3 5">DSM 25227</strain>
    </source>
</reference>
<keyword evidence="4" id="KW-1185">Reference proteome</keyword>
<sequence length="193" mass="21613">MRTPAIALLRGDEIAPYLDALAALRVAVFRDWPYLYDGDMAYERNYLRAYQAPGALVVGAFDGDEMIGAATAAPMEHHAEDFAAAFAGEDLTGIYYLAESVLLPAYRGRGLGHRFFDAREAEARRLGRGRAVFCSVIRPRDHPARPEAARSHDLFWRGRGYAPLPGRIARFSWRDLGAPDETEKPLQFWGRDL</sequence>
<dbReference type="Proteomes" id="UP000245839">
    <property type="component" value="Unassembled WGS sequence"/>
</dbReference>
<feature type="domain" description="N-acetyltransferase" evidence="1">
    <location>
        <begin position="6"/>
        <end position="187"/>
    </location>
</feature>
<dbReference type="AlphaFoldDB" id="A0A2Y9C8P9"/>
<reference evidence="2 4" key="2">
    <citation type="submission" date="2018-03" db="EMBL/GenBank/DDBJ databases">
        <title>Genomic Encyclopedia of Archaeal and Bacterial Type Strains, Phase II (KMG-II): from individual species to whole genera.</title>
        <authorList>
            <person name="Goeker M."/>
        </authorList>
    </citation>
    <scope>NUCLEOTIDE SEQUENCE [LARGE SCALE GENOMIC DNA]</scope>
    <source>
        <strain evidence="2 4">DSM 25227</strain>
    </source>
</reference>
<dbReference type="OrthoDB" id="187903at2"/>
<dbReference type="EMBL" id="QGDJ01000011">
    <property type="protein sequence ID" value="PWJ15004.1"/>
    <property type="molecule type" value="Genomic_DNA"/>
</dbReference>
<dbReference type="RefSeq" id="WP_109565614.1">
    <property type="nucleotide sequence ID" value="NZ_QGDJ01000011.1"/>
</dbReference>
<proteinExistence type="predicted"/>
<dbReference type="Proteomes" id="UP000251571">
    <property type="component" value="Unassembled WGS sequence"/>
</dbReference>
<protein>
    <submittedName>
        <fullName evidence="2">Acetyltransferase (GNAT) family protein</fullName>
    </submittedName>
</protein>
<keyword evidence="2" id="KW-0808">Transferase</keyword>
<name>A0A2Y9C8P9_9RHOB</name>
<dbReference type="Gene3D" id="3.40.630.30">
    <property type="match status" value="1"/>
</dbReference>
<dbReference type="GO" id="GO:0016747">
    <property type="term" value="F:acyltransferase activity, transferring groups other than amino-acyl groups"/>
    <property type="evidence" value="ECO:0007669"/>
    <property type="project" value="InterPro"/>
</dbReference>
<evidence type="ECO:0000313" key="4">
    <source>
        <dbReference type="Proteomes" id="UP000245839"/>
    </source>
</evidence>
<dbReference type="InterPro" id="IPR000182">
    <property type="entry name" value="GNAT_dom"/>
</dbReference>
<gene>
    <name evidence="2" type="ORF">BCF38_11120</name>
    <name evidence="3" type="ORF">SAMN05421539_11120</name>
</gene>
<dbReference type="PROSITE" id="PS51186">
    <property type="entry name" value="GNAT"/>
    <property type="match status" value="1"/>
</dbReference>
<dbReference type="InterPro" id="IPR016181">
    <property type="entry name" value="Acyl_CoA_acyltransferase"/>
</dbReference>
<dbReference type="Pfam" id="PF00583">
    <property type="entry name" value="Acetyltransf_1"/>
    <property type="match status" value="1"/>
</dbReference>
<evidence type="ECO:0000313" key="3">
    <source>
        <dbReference type="EMBL" id="SSA49853.1"/>
    </source>
</evidence>
<accession>A0A2Y9C8P9</accession>